<gene>
    <name evidence="1" type="ORF">T11_10206</name>
</gene>
<reference evidence="1 2" key="1">
    <citation type="submission" date="2015-01" db="EMBL/GenBank/DDBJ databases">
        <title>Evolution of Trichinella species and genotypes.</title>
        <authorList>
            <person name="Korhonen P.K."/>
            <person name="Edoardo P."/>
            <person name="Giuseppe L.R."/>
            <person name="Gasser R.B."/>
        </authorList>
    </citation>
    <scope>NUCLEOTIDE SEQUENCE [LARGE SCALE GENOMIC DNA]</scope>
    <source>
        <strain evidence="1">ISS1029</strain>
    </source>
</reference>
<evidence type="ECO:0000313" key="1">
    <source>
        <dbReference type="EMBL" id="KRY94510.1"/>
    </source>
</evidence>
<dbReference type="AlphaFoldDB" id="A0A0V1G8D6"/>
<protein>
    <submittedName>
        <fullName evidence="1">Uncharacterized protein</fullName>
    </submittedName>
</protein>
<accession>A0A0V1G8D6</accession>
<sequence length="69" mass="8422">MEKFDKKVSELRVLKIQDFPNFGNFRNFDFSKFSQFSKFQNFFSRQPRVHLKRNFVATFFGQPLDLCQF</sequence>
<keyword evidence="2" id="KW-1185">Reference proteome</keyword>
<dbReference type="Proteomes" id="UP000055024">
    <property type="component" value="Unassembled WGS sequence"/>
</dbReference>
<dbReference type="EMBL" id="JYDP01004915">
    <property type="protein sequence ID" value="KRY94510.1"/>
    <property type="molecule type" value="Genomic_DNA"/>
</dbReference>
<proteinExistence type="predicted"/>
<evidence type="ECO:0000313" key="2">
    <source>
        <dbReference type="Proteomes" id="UP000055024"/>
    </source>
</evidence>
<organism evidence="1 2">
    <name type="scientific">Trichinella zimbabwensis</name>
    <dbReference type="NCBI Taxonomy" id="268475"/>
    <lineage>
        <taxon>Eukaryota</taxon>
        <taxon>Metazoa</taxon>
        <taxon>Ecdysozoa</taxon>
        <taxon>Nematoda</taxon>
        <taxon>Enoplea</taxon>
        <taxon>Dorylaimia</taxon>
        <taxon>Trichinellida</taxon>
        <taxon>Trichinellidae</taxon>
        <taxon>Trichinella</taxon>
    </lineage>
</organism>
<comment type="caution">
    <text evidence="1">The sequence shown here is derived from an EMBL/GenBank/DDBJ whole genome shotgun (WGS) entry which is preliminary data.</text>
</comment>
<name>A0A0V1G8D6_9BILA</name>